<gene>
    <name evidence="2" type="ORF">I6N96_01695</name>
</gene>
<dbReference type="EMBL" id="JAEDXU010000001">
    <property type="protein sequence ID" value="MBP1044975.1"/>
    <property type="molecule type" value="Genomic_DNA"/>
</dbReference>
<reference evidence="2 3" key="1">
    <citation type="submission" date="2020-12" db="EMBL/GenBank/DDBJ databases">
        <title>Vagococcus allomyrinae sp. nov. and Enterococcus lavae sp. nov., isolated from the larvae of Allomyrina dichotoma.</title>
        <authorList>
            <person name="Lee S.D."/>
        </authorList>
    </citation>
    <scope>NUCLEOTIDE SEQUENCE [LARGE SCALE GENOMIC DNA]</scope>
    <source>
        <strain evidence="2 3">BWM-S5</strain>
    </source>
</reference>
<dbReference type="InterPro" id="IPR021462">
    <property type="entry name" value="DUF3114"/>
</dbReference>
<sequence length="418" mass="48548">MEEDKDNQLKAGAEQRVLQLFSTVFRNLGRNELSECWEQLVRHCQHFLMMDWDQAAVNVYGHELLKQVQQSETAAMLIEQVAENDLALQTIGSPLYERLFNVFGMDEVGAVSEEQAKKRLALLLKHLGGEMDENEMLQLNGKAAFDDQLAPHAIFWSTLAETVQAAYPVNILSNRSIHQLRMYIDRQNISYVRSNFKKLGMTDEQALASYVKAPTPKGRNGKRIEREPARYHNKLILGENYNDRVKGNENKKRTVGFHSEFIIDPMGNFVSQWNVLEKDSESGKYYSALSDYQHRYRNRTAYFEEQLMNGESFNYANRNDETHVRLDVKPPAKLDTRLRKDIGRYGLLGNGNLDESMKGSAVERNQKNKWFSPKRKSKDNSKVNYDYLSDKGDAYSGRLLERLMDQFYKVIRRFKLRE</sequence>
<organism evidence="2 3">
    <name type="scientific">Enterococcus larvae</name>
    <dbReference type="NCBI Taxonomy" id="2794352"/>
    <lineage>
        <taxon>Bacteria</taxon>
        <taxon>Bacillati</taxon>
        <taxon>Bacillota</taxon>
        <taxon>Bacilli</taxon>
        <taxon>Lactobacillales</taxon>
        <taxon>Enterococcaceae</taxon>
        <taxon>Enterococcus</taxon>
    </lineage>
</organism>
<keyword evidence="3" id="KW-1185">Reference proteome</keyword>
<name>A0ABS4CEX8_9ENTE</name>
<evidence type="ECO:0000313" key="2">
    <source>
        <dbReference type="EMBL" id="MBP1044975.1"/>
    </source>
</evidence>
<proteinExistence type="predicted"/>
<protein>
    <submittedName>
        <fullName evidence="2">DUF3114 domain-containing protein</fullName>
    </submittedName>
</protein>
<dbReference type="Proteomes" id="UP000673375">
    <property type="component" value="Unassembled WGS sequence"/>
</dbReference>
<feature type="region of interest" description="Disordered" evidence="1">
    <location>
        <begin position="356"/>
        <end position="383"/>
    </location>
</feature>
<dbReference type="Pfam" id="PF11311">
    <property type="entry name" value="DUF3114"/>
    <property type="match status" value="1"/>
</dbReference>
<evidence type="ECO:0000313" key="3">
    <source>
        <dbReference type="Proteomes" id="UP000673375"/>
    </source>
</evidence>
<comment type="caution">
    <text evidence="2">The sequence shown here is derived from an EMBL/GenBank/DDBJ whole genome shotgun (WGS) entry which is preliminary data.</text>
</comment>
<evidence type="ECO:0000256" key="1">
    <source>
        <dbReference type="SAM" id="MobiDB-lite"/>
    </source>
</evidence>
<accession>A0ABS4CEX8</accession>
<dbReference type="RefSeq" id="WP_209555768.1">
    <property type="nucleotide sequence ID" value="NZ_JAEDXU010000001.1"/>
</dbReference>